<evidence type="ECO:0000313" key="2">
    <source>
        <dbReference type="Proteomes" id="UP001259659"/>
    </source>
</evidence>
<gene>
    <name evidence="1" type="ORF">NDI56_20960</name>
</gene>
<dbReference type="EMBL" id="JAMQON010000009">
    <property type="protein sequence ID" value="MDS0261879.1"/>
    <property type="molecule type" value="Genomic_DNA"/>
</dbReference>
<reference evidence="1 2" key="1">
    <citation type="submission" date="2022-06" db="EMBL/GenBank/DDBJ databases">
        <title>Haloarcula sp. a new haloarchaeum isolate from saline soil.</title>
        <authorList>
            <person name="Strakova D."/>
            <person name="Galisteo C."/>
            <person name="Sanchez-Porro C."/>
            <person name="Ventosa A."/>
        </authorList>
    </citation>
    <scope>NUCLEOTIDE SEQUENCE [LARGE SCALE GENOMIC DNA]</scope>
    <source>
        <strain evidence="1 2">S1CR25-12</strain>
    </source>
</reference>
<comment type="caution">
    <text evidence="1">The sequence shown here is derived from an EMBL/GenBank/DDBJ whole genome shotgun (WGS) entry which is preliminary data.</text>
</comment>
<keyword evidence="2" id="KW-1185">Reference proteome</keyword>
<protein>
    <submittedName>
        <fullName evidence="1">Uncharacterized protein</fullName>
    </submittedName>
</protein>
<accession>A0ABU2FHY8</accession>
<evidence type="ECO:0000313" key="1">
    <source>
        <dbReference type="EMBL" id="MDS0261879.1"/>
    </source>
</evidence>
<proteinExistence type="predicted"/>
<organism evidence="1 2">
    <name type="scientific">Haloarcula saliterrae</name>
    <dbReference type="NCBI Taxonomy" id="2950534"/>
    <lineage>
        <taxon>Archaea</taxon>
        <taxon>Methanobacteriati</taxon>
        <taxon>Methanobacteriota</taxon>
        <taxon>Stenosarchaea group</taxon>
        <taxon>Halobacteria</taxon>
        <taxon>Halobacteriales</taxon>
        <taxon>Haloarculaceae</taxon>
        <taxon>Haloarcula</taxon>
    </lineage>
</organism>
<name>A0ABU2FHY8_9EURY</name>
<dbReference type="Proteomes" id="UP001259659">
    <property type="component" value="Unassembled WGS sequence"/>
</dbReference>
<dbReference type="RefSeq" id="WP_310921728.1">
    <property type="nucleotide sequence ID" value="NZ_JAMQON010000009.1"/>
</dbReference>
<sequence>MFETIVRYKAPNERSIFEDHHEKWDSALVSAHLLANSKKRVPKLLADLIEERSLSYYIDPILAEFRQGKSFRYENGNLRPWHEDYANELGDPFKRLLEDPGTVNARFLETETIEQIAQDAIEFQETIVYRRLDEHLGKYETLDVSREEAKPDAVIPWAHKLEKDQDYDAFRTIISASKVQATRPLRPVVYTSTAKIGRGKNRTELVNLLSNEDIGECFLLFEDLDKHETNESEYKHIIDFVYDLASVGIDPYFYYGDFFANLLHDFGLKGTAYGTLHGEKYSESIKPKSKSSSSAISSRYYADKVKDFLQIQAVVDTMSRADEPVCDCEFCSRHFENWRDLAELDQADEDEVETALQTVVMKHRILTRWEHARLVEEDEVEDVVENLQTDFKEIASEYRSSQQVASRKELQYMQRWRKAVENRTALLEN</sequence>